<sequence length="87" mass="9868">MSDLFKKYDCKASTSMRCHLIEQVHCHIVSRAKRNTESKGISSCYFITESHPFSIALKIIPIWTELSVCRNPTKSIAPYCTIESTLA</sequence>
<dbReference type="EMBL" id="JAUCMV010000002">
    <property type="protein sequence ID" value="KAK0415471.1"/>
    <property type="molecule type" value="Genomic_DNA"/>
</dbReference>
<accession>A0AA39LYZ5</accession>
<dbReference type="AlphaFoldDB" id="A0AA39LYZ5"/>
<dbReference type="Proteomes" id="UP001175271">
    <property type="component" value="Unassembled WGS sequence"/>
</dbReference>
<name>A0AA39LYZ5_9BILA</name>
<keyword evidence="2" id="KW-1185">Reference proteome</keyword>
<organism evidence="1 2">
    <name type="scientific">Steinernema hermaphroditum</name>
    <dbReference type="NCBI Taxonomy" id="289476"/>
    <lineage>
        <taxon>Eukaryota</taxon>
        <taxon>Metazoa</taxon>
        <taxon>Ecdysozoa</taxon>
        <taxon>Nematoda</taxon>
        <taxon>Chromadorea</taxon>
        <taxon>Rhabditida</taxon>
        <taxon>Tylenchina</taxon>
        <taxon>Panagrolaimomorpha</taxon>
        <taxon>Strongyloidoidea</taxon>
        <taxon>Steinernematidae</taxon>
        <taxon>Steinernema</taxon>
    </lineage>
</organism>
<proteinExistence type="predicted"/>
<reference evidence="1" key="1">
    <citation type="submission" date="2023-06" db="EMBL/GenBank/DDBJ databases">
        <title>Genomic analysis of the entomopathogenic nematode Steinernema hermaphroditum.</title>
        <authorList>
            <person name="Schwarz E.M."/>
            <person name="Heppert J.K."/>
            <person name="Baniya A."/>
            <person name="Schwartz H.T."/>
            <person name="Tan C.-H."/>
            <person name="Antoshechkin I."/>
            <person name="Sternberg P.W."/>
            <person name="Goodrich-Blair H."/>
            <person name="Dillman A.R."/>
        </authorList>
    </citation>
    <scope>NUCLEOTIDE SEQUENCE</scope>
    <source>
        <strain evidence="1">PS9179</strain>
        <tissue evidence="1">Whole animal</tissue>
    </source>
</reference>
<evidence type="ECO:0000313" key="1">
    <source>
        <dbReference type="EMBL" id="KAK0415471.1"/>
    </source>
</evidence>
<evidence type="ECO:0000313" key="2">
    <source>
        <dbReference type="Proteomes" id="UP001175271"/>
    </source>
</evidence>
<gene>
    <name evidence="1" type="ORF">QR680_011959</name>
</gene>
<protein>
    <submittedName>
        <fullName evidence="1">Uncharacterized protein</fullName>
    </submittedName>
</protein>
<comment type="caution">
    <text evidence="1">The sequence shown here is derived from an EMBL/GenBank/DDBJ whole genome shotgun (WGS) entry which is preliminary data.</text>
</comment>